<name>A0A8D8HIG1_CULPI</name>
<dbReference type="EMBL" id="HBUE01028293">
    <property type="protein sequence ID" value="CAG6455357.1"/>
    <property type="molecule type" value="Transcribed_RNA"/>
</dbReference>
<dbReference type="EMBL" id="HBUE01320113">
    <property type="protein sequence ID" value="CAG6587591.1"/>
    <property type="molecule type" value="Transcribed_RNA"/>
</dbReference>
<feature type="compositionally biased region" description="Low complexity" evidence="1">
    <location>
        <begin position="39"/>
        <end position="53"/>
    </location>
</feature>
<evidence type="ECO:0000313" key="2">
    <source>
        <dbReference type="EMBL" id="CAG6535603.1"/>
    </source>
</evidence>
<dbReference type="AlphaFoldDB" id="A0A8D8HIG1"/>
<dbReference type="EMBL" id="HBUE01213604">
    <property type="protein sequence ID" value="CAG6535603.1"/>
    <property type="molecule type" value="Transcribed_RNA"/>
</dbReference>
<evidence type="ECO:0000256" key="1">
    <source>
        <dbReference type="SAM" id="MobiDB-lite"/>
    </source>
</evidence>
<feature type="region of interest" description="Disordered" evidence="1">
    <location>
        <begin position="18"/>
        <end position="81"/>
    </location>
</feature>
<protein>
    <submittedName>
        <fullName evidence="2">(northern house mosquito) hypothetical protein</fullName>
    </submittedName>
</protein>
<feature type="compositionally biased region" description="Basic residues" evidence="1">
    <location>
        <begin position="54"/>
        <end position="67"/>
    </location>
</feature>
<sequence>MAAAHLRQIRWPWPRRRLQPALNARPRTTLSQKRKFRPSTRSFRPSSTRPTTAVRRRPTDRQRRRWPPWRTTNGPRWAHPMGICAAPAPSCRPPATVAHHRQTKRSARLTLATC</sequence>
<reference evidence="2" key="1">
    <citation type="submission" date="2021-05" db="EMBL/GenBank/DDBJ databases">
        <authorList>
            <person name="Alioto T."/>
            <person name="Alioto T."/>
            <person name="Gomez Garrido J."/>
        </authorList>
    </citation>
    <scope>NUCLEOTIDE SEQUENCE</scope>
</reference>
<organism evidence="2">
    <name type="scientific">Culex pipiens</name>
    <name type="common">House mosquito</name>
    <dbReference type="NCBI Taxonomy" id="7175"/>
    <lineage>
        <taxon>Eukaryota</taxon>
        <taxon>Metazoa</taxon>
        <taxon>Ecdysozoa</taxon>
        <taxon>Arthropoda</taxon>
        <taxon>Hexapoda</taxon>
        <taxon>Insecta</taxon>
        <taxon>Pterygota</taxon>
        <taxon>Neoptera</taxon>
        <taxon>Endopterygota</taxon>
        <taxon>Diptera</taxon>
        <taxon>Nematocera</taxon>
        <taxon>Culicoidea</taxon>
        <taxon>Culicidae</taxon>
        <taxon>Culicinae</taxon>
        <taxon>Culicini</taxon>
        <taxon>Culex</taxon>
        <taxon>Culex</taxon>
    </lineage>
</organism>
<feature type="compositionally biased region" description="Low complexity" evidence="1">
    <location>
        <begin position="68"/>
        <end position="77"/>
    </location>
</feature>
<proteinExistence type="predicted"/>
<accession>A0A8D8HIG1</accession>